<dbReference type="AlphaFoldDB" id="A0A4Q9ERY3"/>
<gene>
    <name evidence="2" type="ORF">EYY89_09075</name>
</gene>
<dbReference type="EMBL" id="SITD01000046">
    <property type="protein sequence ID" value="TBM28341.1"/>
    <property type="molecule type" value="Genomic_DNA"/>
</dbReference>
<name>A0A4Q9ERY3_9GAMM</name>
<dbReference type="InterPro" id="IPR018060">
    <property type="entry name" value="HTH_AraC"/>
</dbReference>
<sequence length="67" mass="7647">MSTLLGALSYKINNIETNRKNELNTYCNNIIYANPILSVTDIANHVGVSPRYLQRIFADEFQLTIKD</sequence>
<evidence type="ECO:0000259" key="1">
    <source>
        <dbReference type="PROSITE" id="PS01124"/>
    </source>
</evidence>
<accession>A0A4Q9ERY3</accession>
<reference evidence="2 3" key="1">
    <citation type="submission" date="2019-02" db="EMBL/GenBank/DDBJ databases">
        <title>Comparative genomic analysis of the Hafnia genus genomes.</title>
        <authorList>
            <person name="Zhiqiu Y."/>
            <person name="Chao Y."/>
            <person name="Yuhui D."/>
            <person name="Di H."/>
            <person name="Bin L."/>
        </authorList>
    </citation>
    <scope>NUCLEOTIDE SEQUENCE [LARGE SCALE GENOMIC DNA]</scope>
    <source>
        <strain evidence="2 3">PCM_1194</strain>
    </source>
</reference>
<feature type="domain" description="HTH araC/xylS-type" evidence="1">
    <location>
        <begin position="21"/>
        <end position="67"/>
    </location>
</feature>
<dbReference type="GO" id="GO:0043565">
    <property type="term" value="F:sequence-specific DNA binding"/>
    <property type="evidence" value="ECO:0007669"/>
    <property type="project" value="InterPro"/>
</dbReference>
<organism evidence="2 3">
    <name type="scientific">Hafnia paralvei</name>
    <dbReference type="NCBI Taxonomy" id="546367"/>
    <lineage>
        <taxon>Bacteria</taxon>
        <taxon>Pseudomonadati</taxon>
        <taxon>Pseudomonadota</taxon>
        <taxon>Gammaproteobacteria</taxon>
        <taxon>Enterobacterales</taxon>
        <taxon>Hafniaceae</taxon>
        <taxon>Hafnia</taxon>
    </lineage>
</organism>
<proteinExistence type="predicted"/>
<comment type="caution">
    <text evidence="2">The sequence shown here is derived from an EMBL/GenBank/DDBJ whole genome shotgun (WGS) entry which is preliminary data.</text>
</comment>
<dbReference type="Gene3D" id="1.10.10.60">
    <property type="entry name" value="Homeodomain-like"/>
    <property type="match status" value="1"/>
</dbReference>
<dbReference type="GO" id="GO:0003700">
    <property type="term" value="F:DNA-binding transcription factor activity"/>
    <property type="evidence" value="ECO:0007669"/>
    <property type="project" value="InterPro"/>
</dbReference>
<dbReference type="Pfam" id="PF00165">
    <property type="entry name" value="HTH_AraC"/>
    <property type="match status" value="1"/>
</dbReference>
<dbReference type="PROSITE" id="PS01124">
    <property type="entry name" value="HTH_ARAC_FAMILY_2"/>
    <property type="match status" value="1"/>
</dbReference>
<dbReference type="Proteomes" id="UP000293380">
    <property type="component" value="Unassembled WGS sequence"/>
</dbReference>
<protein>
    <submittedName>
        <fullName evidence="2">AraC family transcriptional regulator</fullName>
    </submittedName>
</protein>
<evidence type="ECO:0000313" key="3">
    <source>
        <dbReference type="Proteomes" id="UP000293380"/>
    </source>
</evidence>
<evidence type="ECO:0000313" key="2">
    <source>
        <dbReference type="EMBL" id="TBM28341.1"/>
    </source>
</evidence>